<dbReference type="GeneID" id="7450806"/>
<dbReference type="Proteomes" id="UP000001449">
    <property type="component" value="Chromosome 13"/>
</dbReference>
<dbReference type="GO" id="GO:0003824">
    <property type="term" value="F:catalytic activity"/>
    <property type="evidence" value="ECO:0007669"/>
    <property type="project" value="InterPro"/>
</dbReference>
<evidence type="ECO:0000259" key="4">
    <source>
        <dbReference type="Pfam" id="PF00730"/>
    </source>
</evidence>
<keyword evidence="6" id="KW-1185">Reference proteome</keyword>
<sequence length="658" mass="73179">MYSKCALIATVEVMMSRIVTCRQQHRFTSGVGDAKHADYDECSVTTFSSTDPSDERSSSLFANDALSAEEMTAKADSFKSKVATSVSPETSIFSDSTIGREGTEQTISSYSTTTTAKKRKKLQSTNATSSNRSNKRIRLIPQRIPITKSTKFMATSSSIYAAVCQYTSIRDALHSSDECNQSYSNGMCSLIRLHFGHCDIFMEQYNTILASTVSSYFTPSDTSARNDKDGTNPNTSSPYFSLNSNKSKSASTIERAFHKAVRHTCDKACFLRAYGPIREYCFLWRDLCVDGNEDDVEGGEDAKAGSDKSNKSTRDGDDSKECMNSGDWFESRVSSLAATSEFIGVNTNKSLPSKAQLLNGWICHLIPPTMCKEESQRQSPATNTITSVPSKVKSTRKRKEPSICTSIYISPQGDELKTKAKVLKHISNTLDDDNSLSSTTNATIAAVPSQPTPLVHHVTSLHPLYSPLGLLEELFIDNPWKLLLSTILLNKTQRNQVDIALFSLLQRWPRVHSMARADWEEIREIISPLGLMNKRSKSIIRFSKEYIDLVAMKEKSLCAPSNNDVDGILYDDATTTKKDTTTTTGTNSVEEYRLTKKEVLSLHQCGEYAWTAYQIFIRNELPVVEGSVKACDHALQLYVEYRLGLRSMWHIGKSQGIT</sequence>
<dbReference type="PANTHER" id="PTHR15074">
    <property type="entry name" value="METHYL-CPG-BINDING PROTEIN"/>
    <property type="match status" value="1"/>
</dbReference>
<dbReference type="eggNOG" id="KOG4161">
    <property type="taxonomic scope" value="Eukaryota"/>
</dbReference>
<dbReference type="Gene3D" id="1.10.340.30">
    <property type="entry name" value="Hypothetical protein, domain 2"/>
    <property type="match status" value="1"/>
</dbReference>
<feature type="compositionally biased region" description="Polar residues" evidence="3">
    <location>
        <begin position="123"/>
        <end position="132"/>
    </location>
</feature>
<feature type="region of interest" description="Disordered" evidence="3">
    <location>
        <begin position="104"/>
        <end position="133"/>
    </location>
</feature>
<accession>B8CBX8</accession>
<dbReference type="AlphaFoldDB" id="B8CBX8"/>
<dbReference type="HOGENOM" id="CLU_027469_0_0_1"/>
<feature type="region of interest" description="Disordered" evidence="3">
    <location>
        <begin position="374"/>
        <end position="396"/>
    </location>
</feature>
<feature type="compositionally biased region" description="Polar residues" evidence="3">
    <location>
        <begin position="104"/>
        <end position="115"/>
    </location>
</feature>
<evidence type="ECO:0000256" key="3">
    <source>
        <dbReference type="SAM" id="MobiDB-lite"/>
    </source>
</evidence>
<dbReference type="InterPro" id="IPR045138">
    <property type="entry name" value="MeCP2/MBD4"/>
</dbReference>
<dbReference type="InterPro" id="IPR003265">
    <property type="entry name" value="HhH-GPD_domain"/>
</dbReference>
<feature type="domain" description="HhH-GPD" evidence="4">
    <location>
        <begin position="485"/>
        <end position="589"/>
    </location>
</feature>
<feature type="region of interest" description="Disordered" evidence="3">
    <location>
        <begin position="220"/>
        <end position="245"/>
    </location>
</feature>
<dbReference type="GO" id="GO:0005634">
    <property type="term" value="C:nucleus"/>
    <property type="evidence" value="ECO:0000318"/>
    <property type="project" value="GO_Central"/>
</dbReference>
<evidence type="ECO:0000256" key="2">
    <source>
        <dbReference type="ARBA" id="ARBA00023242"/>
    </source>
</evidence>
<feature type="compositionally biased region" description="Basic and acidic residues" evidence="3">
    <location>
        <begin position="300"/>
        <end position="321"/>
    </location>
</feature>
<reference evidence="5 6" key="1">
    <citation type="journal article" date="2004" name="Science">
        <title>The genome of the diatom Thalassiosira pseudonana: ecology, evolution, and metabolism.</title>
        <authorList>
            <person name="Armbrust E.V."/>
            <person name="Berges J.A."/>
            <person name="Bowler C."/>
            <person name="Green B.R."/>
            <person name="Martinez D."/>
            <person name="Putnam N.H."/>
            <person name="Zhou S."/>
            <person name="Allen A.E."/>
            <person name="Apt K.E."/>
            <person name="Bechner M."/>
            <person name="Brzezinski M.A."/>
            <person name="Chaal B.K."/>
            <person name="Chiovitti A."/>
            <person name="Davis A.K."/>
            <person name="Demarest M.S."/>
            <person name="Detter J.C."/>
            <person name="Glavina T."/>
            <person name="Goodstein D."/>
            <person name="Hadi M.Z."/>
            <person name="Hellsten U."/>
            <person name="Hildebrand M."/>
            <person name="Jenkins B.D."/>
            <person name="Jurka J."/>
            <person name="Kapitonov V.V."/>
            <person name="Kroger N."/>
            <person name="Lau W.W."/>
            <person name="Lane T.W."/>
            <person name="Larimer F.W."/>
            <person name="Lippmeier J.C."/>
            <person name="Lucas S."/>
            <person name="Medina M."/>
            <person name="Montsant A."/>
            <person name="Obornik M."/>
            <person name="Parker M.S."/>
            <person name="Palenik B."/>
            <person name="Pazour G.J."/>
            <person name="Richardson P.M."/>
            <person name="Rynearson T.A."/>
            <person name="Saito M.A."/>
            <person name="Schwartz D.C."/>
            <person name="Thamatrakoln K."/>
            <person name="Valentin K."/>
            <person name="Vardi A."/>
            <person name="Wilkerson F.P."/>
            <person name="Rokhsar D.S."/>
        </authorList>
    </citation>
    <scope>NUCLEOTIDE SEQUENCE [LARGE SCALE GENOMIC DNA]</scope>
    <source>
        <strain evidence="5 6">CCMP1335</strain>
    </source>
</reference>
<dbReference type="InterPro" id="IPR011257">
    <property type="entry name" value="DNA_glycosylase"/>
</dbReference>
<gene>
    <name evidence="5" type="ORF">THAPSDRAFT_9650</name>
</gene>
<protein>
    <recommendedName>
        <fullName evidence="4">HhH-GPD domain-containing protein</fullName>
    </recommendedName>
</protein>
<dbReference type="EMBL" id="CM000648">
    <property type="protein sequence ID" value="EED89397.1"/>
    <property type="molecule type" value="Genomic_DNA"/>
</dbReference>
<organism evidence="5 6">
    <name type="scientific">Thalassiosira pseudonana</name>
    <name type="common">Marine diatom</name>
    <name type="synonym">Cyclotella nana</name>
    <dbReference type="NCBI Taxonomy" id="35128"/>
    <lineage>
        <taxon>Eukaryota</taxon>
        <taxon>Sar</taxon>
        <taxon>Stramenopiles</taxon>
        <taxon>Ochrophyta</taxon>
        <taxon>Bacillariophyta</taxon>
        <taxon>Coscinodiscophyceae</taxon>
        <taxon>Thalassiosirophycidae</taxon>
        <taxon>Thalassiosirales</taxon>
        <taxon>Thalassiosiraceae</taxon>
        <taxon>Thalassiosira</taxon>
    </lineage>
</organism>
<feature type="compositionally biased region" description="Polar residues" evidence="3">
    <location>
        <begin position="231"/>
        <end position="245"/>
    </location>
</feature>
<dbReference type="STRING" id="35128.B8CBX8"/>
<feature type="region of interest" description="Disordered" evidence="3">
    <location>
        <begin position="295"/>
        <end position="322"/>
    </location>
</feature>
<dbReference type="GO" id="GO:0006284">
    <property type="term" value="P:base-excision repair"/>
    <property type="evidence" value="ECO:0007669"/>
    <property type="project" value="InterPro"/>
</dbReference>
<evidence type="ECO:0000313" key="6">
    <source>
        <dbReference type="Proteomes" id="UP000001449"/>
    </source>
</evidence>
<keyword evidence="2" id="KW-0539">Nucleus</keyword>
<dbReference type="Pfam" id="PF00730">
    <property type="entry name" value="HhH-GPD"/>
    <property type="match status" value="1"/>
</dbReference>
<dbReference type="InParanoid" id="B8CBX8"/>
<dbReference type="SUPFAM" id="SSF48150">
    <property type="entry name" value="DNA-glycosylase"/>
    <property type="match status" value="1"/>
</dbReference>
<comment type="subcellular location">
    <subcellularLocation>
        <location evidence="1">Nucleus</location>
    </subcellularLocation>
</comment>
<name>B8CBX8_THAPS</name>
<feature type="compositionally biased region" description="Polar residues" evidence="3">
    <location>
        <begin position="377"/>
        <end position="389"/>
    </location>
</feature>
<proteinExistence type="predicted"/>
<reference evidence="5 6" key="2">
    <citation type="journal article" date="2008" name="Nature">
        <title>The Phaeodactylum genome reveals the evolutionary history of diatom genomes.</title>
        <authorList>
            <person name="Bowler C."/>
            <person name="Allen A.E."/>
            <person name="Badger J.H."/>
            <person name="Grimwood J."/>
            <person name="Jabbari K."/>
            <person name="Kuo A."/>
            <person name="Maheswari U."/>
            <person name="Martens C."/>
            <person name="Maumus F."/>
            <person name="Otillar R.P."/>
            <person name="Rayko E."/>
            <person name="Salamov A."/>
            <person name="Vandepoele K."/>
            <person name="Beszteri B."/>
            <person name="Gruber A."/>
            <person name="Heijde M."/>
            <person name="Katinka M."/>
            <person name="Mock T."/>
            <person name="Valentin K."/>
            <person name="Verret F."/>
            <person name="Berges J.A."/>
            <person name="Brownlee C."/>
            <person name="Cadoret J.P."/>
            <person name="Chiovitti A."/>
            <person name="Choi C.J."/>
            <person name="Coesel S."/>
            <person name="De Martino A."/>
            <person name="Detter J.C."/>
            <person name="Durkin C."/>
            <person name="Falciatore A."/>
            <person name="Fournet J."/>
            <person name="Haruta M."/>
            <person name="Huysman M.J."/>
            <person name="Jenkins B.D."/>
            <person name="Jiroutova K."/>
            <person name="Jorgensen R.E."/>
            <person name="Joubert Y."/>
            <person name="Kaplan A."/>
            <person name="Kroger N."/>
            <person name="Kroth P.G."/>
            <person name="La Roche J."/>
            <person name="Lindquist E."/>
            <person name="Lommer M."/>
            <person name="Martin-Jezequel V."/>
            <person name="Lopez P.J."/>
            <person name="Lucas S."/>
            <person name="Mangogna M."/>
            <person name="McGinnis K."/>
            <person name="Medlin L.K."/>
            <person name="Montsant A."/>
            <person name="Oudot-Le Secq M.P."/>
            <person name="Napoli C."/>
            <person name="Obornik M."/>
            <person name="Parker M.S."/>
            <person name="Petit J.L."/>
            <person name="Porcel B.M."/>
            <person name="Poulsen N."/>
            <person name="Robison M."/>
            <person name="Rychlewski L."/>
            <person name="Rynearson T.A."/>
            <person name="Schmutz J."/>
            <person name="Shapiro H."/>
            <person name="Siaut M."/>
            <person name="Stanley M."/>
            <person name="Sussman M.R."/>
            <person name="Taylor A.R."/>
            <person name="Vardi A."/>
            <person name="von Dassow P."/>
            <person name="Vyverman W."/>
            <person name="Willis A."/>
            <person name="Wyrwicz L.S."/>
            <person name="Rokhsar D.S."/>
            <person name="Weissenbach J."/>
            <person name="Armbrust E.V."/>
            <person name="Green B.R."/>
            <person name="Van de Peer Y."/>
            <person name="Grigoriev I.V."/>
        </authorList>
    </citation>
    <scope>NUCLEOTIDE SEQUENCE [LARGE SCALE GENOMIC DNA]</scope>
    <source>
        <strain evidence="5 6">CCMP1335</strain>
    </source>
</reference>
<dbReference type="PANTHER" id="PTHR15074:SF0">
    <property type="entry name" value="METHYL-CPG-BINDING DOMAIN PROTEIN 4-LIKE PROTEIN"/>
    <property type="match status" value="1"/>
</dbReference>
<dbReference type="GO" id="GO:0003677">
    <property type="term" value="F:DNA binding"/>
    <property type="evidence" value="ECO:0000318"/>
    <property type="project" value="GO_Central"/>
</dbReference>
<evidence type="ECO:0000256" key="1">
    <source>
        <dbReference type="ARBA" id="ARBA00004123"/>
    </source>
</evidence>
<evidence type="ECO:0000313" key="5">
    <source>
        <dbReference type="EMBL" id="EED89397.1"/>
    </source>
</evidence>
<dbReference type="KEGG" id="tps:THAPSDRAFT_9650"/>
<dbReference type="PaxDb" id="35128-Thaps9650"/>
<dbReference type="RefSeq" id="XP_002293661.1">
    <property type="nucleotide sequence ID" value="XM_002293625.1"/>
</dbReference>